<comment type="caution">
    <text evidence="1">The sequence shown here is derived from an EMBL/GenBank/DDBJ whole genome shotgun (WGS) entry which is preliminary data.</text>
</comment>
<dbReference type="EMBL" id="SDMP01000010">
    <property type="protein sequence ID" value="RYR34037.1"/>
    <property type="molecule type" value="Genomic_DNA"/>
</dbReference>
<organism evidence="1 2">
    <name type="scientific">Arachis hypogaea</name>
    <name type="common">Peanut</name>
    <dbReference type="NCBI Taxonomy" id="3818"/>
    <lineage>
        <taxon>Eukaryota</taxon>
        <taxon>Viridiplantae</taxon>
        <taxon>Streptophyta</taxon>
        <taxon>Embryophyta</taxon>
        <taxon>Tracheophyta</taxon>
        <taxon>Spermatophyta</taxon>
        <taxon>Magnoliopsida</taxon>
        <taxon>eudicotyledons</taxon>
        <taxon>Gunneridae</taxon>
        <taxon>Pentapetalae</taxon>
        <taxon>rosids</taxon>
        <taxon>fabids</taxon>
        <taxon>Fabales</taxon>
        <taxon>Fabaceae</taxon>
        <taxon>Papilionoideae</taxon>
        <taxon>50 kb inversion clade</taxon>
        <taxon>dalbergioids sensu lato</taxon>
        <taxon>Dalbergieae</taxon>
        <taxon>Pterocarpus clade</taxon>
        <taxon>Arachis</taxon>
    </lineage>
</organism>
<proteinExistence type="predicted"/>
<dbReference type="Proteomes" id="UP000289738">
    <property type="component" value="Chromosome A10"/>
</dbReference>
<name>A0A445B5T1_ARAHY</name>
<sequence length="195" mass="21863">MSFAEFQNTIIQKLGLHGMKRVKKLFYRIPISVVRDGVKYDSFVIDKDRFASSFSEVRIHKLLAKFEDVVCSSRGMNQNSQSLAMPGASNSMPISASSFVPIIAPEANLVVSLSFVADINCNYDGRIACYYDGSYSCYDPDLRGRCNTRWDDDNDDVEPTMIADDSDDDIARSISVGVVEHLVRKLSNTPHTFRL</sequence>
<accession>A0A445B5T1</accession>
<reference evidence="1 2" key="1">
    <citation type="submission" date="2019-01" db="EMBL/GenBank/DDBJ databases">
        <title>Sequencing of cultivated peanut Arachis hypogaea provides insights into genome evolution and oil improvement.</title>
        <authorList>
            <person name="Chen X."/>
        </authorList>
    </citation>
    <scope>NUCLEOTIDE SEQUENCE [LARGE SCALE GENOMIC DNA]</scope>
    <source>
        <strain evidence="2">cv. Fuhuasheng</strain>
        <tissue evidence="1">Leaves</tissue>
    </source>
</reference>
<evidence type="ECO:0000313" key="2">
    <source>
        <dbReference type="Proteomes" id="UP000289738"/>
    </source>
</evidence>
<dbReference type="AlphaFoldDB" id="A0A445B5T1"/>
<protein>
    <submittedName>
        <fullName evidence="1">Uncharacterized protein</fullName>
    </submittedName>
</protein>
<gene>
    <name evidence="1" type="ORF">Ahy_A10g048755</name>
</gene>
<evidence type="ECO:0000313" key="1">
    <source>
        <dbReference type="EMBL" id="RYR34037.1"/>
    </source>
</evidence>
<keyword evidence="2" id="KW-1185">Reference proteome</keyword>